<dbReference type="Proteomes" id="UP000772434">
    <property type="component" value="Unassembled WGS sequence"/>
</dbReference>
<reference evidence="2" key="1">
    <citation type="submission" date="2020-11" db="EMBL/GenBank/DDBJ databases">
        <authorList>
            <consortium name="DOE Joint Genome Institute"/>
            <person name="Ahrendt S."/>
            <person name="Riley R."/>
            <person name="Andreopoulos W."/>
            <person name="Labutti K."/>
            <person name="Pangilinan J."/>
            <person name="Ruiz-Duenas F.J."/>
            <person name="Barrasa J.M."/>
            <person name="Sanchez-Garcia M."/>
            <person name="Camarero S."/>
            <person name="Miyauchi S."/>
            <person name="Serrano A."/>
            <person name="Linde D."/>
            <person name="Babiker R."/>
            <person name="Drula E."/>
            <person name="Ayuso-Fernandez I."/>
            <person name="Pacheco R."/>
            <person name="Padilla G."/>
            <person name="Ferreira P."/>
            <person name="Barriuso J."/>
            <person name="Kellner H."/>
            <person name="Castanera R."/>
            <person name="Alfaro M."/>
            <person name="Ramirez L."/>
            <person name="Pisabarro A.G."/>
            <person name="Kuo A."/>
            <person name="Tritt A."/>
            <person name="Lipzen A."/>
            <person name="He G."/>
            <person name="Yan M."/>
            <person name="Ng V."/>
            <person name="Cullen D."/>
            <person name="Martin F."/>
            <person name="Rosso M.-N."/>
            <person name="Henrissat B."/>
            <person name="Hibbett D."/>
            <person name="Martinez A.T."/>
            <person name="Grigoriev I.V."/>
        </authorList>
    </citation>
    <scope>NUCLEOTIDE SEQUENCE</scope>
    <source>
        <strain evidence="2">AH 40177</strain>
    </source>
</reference>
<feature type="compositionally biased region" description="Basic residues" evidence="1">
    <location>
        <begin position="1"/>
        <end position="10"/>
    </location>
</feature>
<dbReference type="AlphaFoldDB" id="A0A9P5TXN5"/>
<dbReference type="EMBL" id="JADNRY010000381">
    <property type="protein sequence ID" value="KAF9058442.1"/>
    <property type="molecule type" value="Genomic_DNA"/>
</dbReference>
<sequence>MPPLTPRKRLHEPEPASTPIHNRATTMHGAMSSHYVLDRAHRVAEKEMRDKYEKIDMRNLLDLLPEAEDESGNAAITAMKDYLSPEWVFINTSNHCDASSFSAKYFSFSAIKPDIGLYKASKYNPDSTTNSASAELFGEFKVKKHDDPFPPADPPPESCAAKDEVICKKLKIGAEYEQFVTTRTEYYDIDSKEDSKEASGHAARKGEYQMLAPAFGEAQIPRDNNDLDG</sequence>
<evidence type="ECO:0000313" key="3">
    <source>
        <dbReference type="Proteomes" id="UP000772434"/>
    </source>
</evidence>
<evidence type="ECO:0000313" key="2">
    <source>
        <dbReference type="EMBL" id="KAF9058442.1"/>
    </source>
</evidence>
<comment type="caution">
    <text evidence="2">The sequence shown here is derived from an EMBL/GenBank/DDBJ whole genome shotgun (WGS) entry which is preliminary data.</text>
</comment>
<proteinExistence type="predicted"/>
<organism evidence="2 3">
    <name type="scientific">Rhodocollybia butyracea</name>
    <dbReference type="NCBI Taxonomy" id="206335"/>
    <lineage>
        <taxon>Eukaryota</taxon>
        <taxon>Fungi</taxon>
        <taxon>Dikarya</taxon>
        <taxon>Basidiomycota</taxon>
        <taxon>Agaricomycotina</taxon>
        <taxon>Agaricomycetes</taxon>
        <taxon>Agaricomycetidae</taxon>
        <taxon>Agaricales</taxon>
        <taxon>Marasmiineae</taxon>
        <taxon>Omphalotaceae</taxon>
        <taxon>Rhodocollybia</taxon>
    </lineage>
</organism>
<name>A0A9P5TXN5_9AGAR</name>
<dbReference type="OrthoDB" id="5592585at2759"/>
<gene>
    <name evidence="2" type="ORF">BDP27DRAFT_1507793</name>
</gene>
<evidence type="ECO:0000256" key="1">
    <source>
        <dbReference type="SAM" id="MobiDB-lite"/>
    </source>
</evidence>
<accession>A0A9P5TXN5</accession>
<protein>
    <submittedName>
        <fullName evidence="2">Uncharacterized protein</fullName>
    </submittedName>
</protein>
<keyword evidence="3" id="KW-1185">Reference proteome</keyword>
<feature type="region of interest" description="Disordered" evidence="1">
    <location>
        <begin position="1"/>
        <end position="25"/>
    </location>
</feature>